<evidence type="ECO:0000313" key="2">
    <source>
        <dbReference type="Proteomes" id="UP000283269"/>
    </source>
</evidence>
<evidence type="ECO:0000313" key="1">
    <source>
        <dbReference type="EMBL" id="PPQ86403.1"/>
    </source>
</evidence>
<dbReference type="InParanoid" id="A0A409X6J6"/>
<reference evidence="1 2" key="1">
    <citation type="journal article" date="2018" name="Evol. Lett.">
        <title>Horizontal gene cluster transfer increased hallucinogenic mushroom diversity.</title>
        <authorList>
            <person name="Reynolds H.T."/>
            <person name="Vijayakumar V."/>
            <person name="Gluck-Thaler E."/>
            <person name="Korotkin H.B."/>
            <person name="Matheny P.B."/>
            <person name="Slot J.C."/>
        </authorList>
    </citation>
    <scope>NUCLEOTIDE SEQUENCE [LARGE SCALE GENOMIC DNA]</scope>
    <source>
        <strain evidence="1 2">2631</strain>
    </source>
</reference>
<name>A0A409X6J6_PSICY</name>
<comment type="caution">
    <text evidence="1">The sequence shown here is derived from an EMBL/GenBank/DDBJ whole genome shotgun (WGS) entry which is preliminary data.</text>
</comment>
<proteinExistence type="predicted"/>
<keyword evidence="2" id="KW-1185">Reference proteome</keyword>
<gene>
    <name evidence="1" type="ORF">CVT25_003584</name>
</gene>
<dbReference type="EMBL" id="NHYD01002498">
    <property type="protein sequence ID" value="PPQ86403.1"/>
    <property type="molecule type" value="Genomic_DNA"/>
</dbReference>
<sequence length="128" mass="14205">MLVQLTLAIAIAKQFVTIIGISWQPTQVKFFLKSNLLSSPQGVYVVKGGNCVLVTLAEDELLLLLTFVVLLVVLPDDVDDGEALGKVEGGIRDTEDHTGRSIWRKKRKEKVENIMECKNKLRRLASAV</sequence>
<accession>A0A409X6J6</accession>
<dbReference type="Proteomes" id="UP000283269">
    <property type="component" value="Unassembled WGS sequence"/>
</dbReference>
<organism evidence="1 2">
    <name type="scientific">Psilocybe cyanescens</name>
    <dbReference type="NCBI Taxonomy" id="93625"/>
    <lineage>
        <taxon>Eukaryota</taxon>
        <taxon>Fungi</taxon>
        <taxon>Dikarya</taxon>
        <taxon>Basidiomycota</taxon>
        <taxon>Agaricomycotina</taxon>
        <taxon>Agaricomycetes</taxon>
        <taxon>Agaricomycetidae</taxon>
        <taxon>Agaricales</taxon>
        <taxon>Agaricineae</taxon>
        <taxon>Strophariaceae</taxon>
        <taxon>Psilocybe</taxon>
    </lineage>
</organism>
<dbReference type="AlphaFoldDB" id="A0A409X6J6"/>
<protein>
    <submittedName>
        <fullName evidence="1">Uncharacterized protein</fullName>
    </submittedName>
</protein>